<evidence type="ECO:0000313" key="2">
    <source>
        <dbReference type="Proteomes" id="UP000294576"/>
    </source>
</evidence>
<organism evidence="1 2">
    <name type="scientific">Rhizobium sullae</name>
    <name type="common">Rhizobium hedysari</name>
    <dbReference type="NCBI Taxonomy" id="50338"/>
    <lineage>
        <taxon>Bacteria</taxon>
        <taxon>Pseudomonadati</taxon>
        <taxon>Pseudomonadota</taxon>
        <taxon>Alphaproteobacteria</taxon>
        <taxon>Hyphomicrobiales</taxon>
        <taxon>Rhizobiaceae</taxon>
        <taxon>Rhizobium/Agrobacterium group</taxon>
        <taxon>Rhizobium</taxon>
    </lineage>
</organism>
<dbReference type="EMBL" id="SMBH01000006">
    <property type="protein sequence ID" value="TCU15687.1"/>
    <property type="molecule type" value="Genomic_DNA"/>
</dbReference>
<proteinExistence type="predicted"/>
<dbReference type="AlphaFoldDB" id="A0A4R3Q5J8"/>
<sequence>MIGENPVSYHDGLSYPQPQIIEMLRLLLASAEVVVEHADELNTLVAAQSPPETNLADYLVVWAGLRDGCRKVITFDRKAARAIPGMELLA</sequence>
<evidence type="ECO:0000313" key="1">
    <source>
        <dbReference type="EMBL" id="TCU15687.1"/>
    </source>
</evidence>
<protein>
    <recommendedName>
        <fullName evidence="3">PIN domain-containing protein</fullName>
    </recommendedName>
</protein>
<comment type="caution">
    <text evidence="1">The sequence shown here is derived from an EMBL/GenBank/DDBJ whole genome shotgun (WGS) entry which is preliminary data.</text>
</comment>
<gene>
    <name evidence="1" type="ORF">EV132_10626</name>
</gene>
<evidence type="ECO:0008006" key="3">
    <source>
        <dbReference type="Google" id="ProtNLM"/>
    </source>
</evidence>
<name>A0A4R3Q5J8_RHISU</name>
<dbReference type="RefSeq" id="WP_207917175.1">
    <property type="nucleotide sequence ID" value="NZ_SMBH01000006.1"/>
</dbReference>
<accession>A0A4R3Q5J8</accession>
<reference evidence="1 2" key="1">
    <citation type="submission" date="2019-03" db="EMBL/GenBank/DDBJ databases">
        <title>Genomic Encyclopedia of Type Strains, Phase IV (KMG-V): Genome sequencing to study the core and pangenomes of soil and plant-associated prokaryotes.</title>
        <authorList>
            <person name="Whitman W."/>
        </authorList>
    </citation>
    <scope>NUCLEOTIDE SEQUENCE [LARGE SCALE GENOMIC DNA]</scope>
    <source>
        <strain evidence="1 2">Hc14</strain>
    </source>
</reference>
<dbReference type="Proteomes" id="UP000294576">
    <property type="component" value="Unassembled WGS sequence"/>
</dbReference>